<dbReference type="PROSITE" id="PS50887">
    <property type="entry name" value="GGDEF"/>
    <property type="match status" value="1"/>
</dbReference>
<feature type="transmembrane region" description="Helical" evidence="1">
    <location>
        <begin position="344"/>
        <end position="360"/>
    </location>
</feature>
<dbReference type="SMART" id="SM00267">
    <property type="entry name" value="GGDEF"/>
    <property type="match status" value="1"/>
</dbReference>
<dbReference type="PANTHER" id="PTHR44757">
    <property type="entry name" value="DIGUANYLATE CYCLASE DGCP"/>
    <property type="match status" value="1"/>
</dbReference>
<dbReference type="FunFam" id="3.20.20.450:FF:000001">
    <property type="entry name" value="Cyclic di-GMP phosphodiesterase yahA"/>
    <property type="match status" value="1"/>
</dbReference>
<comment type="caution">
    <text evidence="4">The sequence shown here is derived from an EMBL/GenBank/DDBJ whole genome shotgun (WGS) entry which is preliminary data.</text>
</comment>
<dbReference type="Pfam" id="PF16927">
    <property type="entry name" value="HisKA_7TM"/>
    <property type="match status" value="1"/>
</dbReference>
<dbReference type="SUPFAM" id="SSF141868">
    <property type="entry name" value="EAL domain-like"/>
    <property type="match status" value="1"/>
</dbReference>
<dbReference type="OrthoDB" id="9762141at2"/>
<dbReference type="SUPFAM" id="SSF55073">
    <property type="entry name" value="Nucleotide cyclase"/>
    <property type="match status" value="1"/>
</dbReference>
<keyword evidence="1" id="KW-0472">Membrane</keyword>
<dbReference type="CDD" id="cd01949">
    <property type="entry name" value="GGDEF"/>
    <property type="match status" value="1"/>
</dbReference>
<feature type="transmembrane region" description="Helical" evidence="1">
    <location>
        <begin position="186"/>
        <end position="211"/>
    </location>
</feature>
<dbReference type="InterPro" id="IPR029787">
    <property type="entry name" value="Nucleotide_cyclase"/>
</dbReference>
<evidence type="ECO:0000259" key="3">
    <source>
        <dbReference type="PROSITE" id="PS50887"/>
    </source>
</evidence>
<evidence type="ECO:0000256" key="1">
    <source>
        <dbReference type="SAM" id="Phobius"/>
    </source>
</evidence>
<dbReference type="Gene3D" id="3.20.20.450">
    <property type="entry name" value="EAL domain"/>
    <property type="match status" value="1"/>
</dbReference>
<dbReference type="AlphaFoldDB" id="A0A318Y915"/>
<feature type="transmembrane region" description="Helical" evidence="1">
    <location>
        <begin position="217"/>
        <end position="234"/>
    </location>
</feature>
<feature type="transmembrane region" description="Helical" evidence="1">
    <location>
        <begin position="292"/>
        <end position="309"/>
    </location>
</feature>
<proteinExistence type="predicted"/>
<dbReference type="InterPro" id="IPR052155">
    <property type="entry name" value="Biofilm_reg_signaling"/>
</dbReference>
<feature type="transmembrane region" description="Helical" evidence="1">
    <location>
        <begin position="12"/>
        <end position="33"/>
    </location>
</feature>
<dbReference type="Pfam" id="PF00990">
    <property type="entry name" value="GGDEF"/>
    <property type="match status" value="1"/>
</dbReference>
<feature type="transmembrane region" description="Helical" evidence="1">
    <location>
        <begin position="321"/>
        <end position="338"/>
    </location>
</feature>
<protein>
    <submittedName>
        <fullName evidence="4">Diguanylate cyclase (GGDEF)-like protein</fullName>
    </submittedName>
</protein>
<dbReference type="Proteomes" id="UP000248132">
    <property type="component" value="Unassembled WGS sequence"/>
</dbReference>
<dbReference type="CDD" id="cd01948">
    <property type="entry name" value="EAL"/>
    <property type="match status" value="1"/>
</dbReference>
<feature type="transmembrane region" description="Helical" evidence="1">
    <location>
        <begin position="106"/>
        <end position="126"/>
    </location>
</feature>
<sequence>MKGAMGMTLTYFLSLLFFISFSVYIFLGLYILFINIKSILNRLFFMVTFSLCIWAFAFSMCYLTRDYNTAVLWRMLASIGWTTIFSFLLHFLIILTGRSEILKKRWIYILIYFPAVVFISVFCLFNDIARQQYDMILSNVGWITVTVTSIWSRIYNVYYICCTIIGLRLLWNWGRRSKEKEIKKQARMMIASFAIAVFLGTLTEMTVNIYTSIQCPQLAPLLAVIPISTVCFFAKRYGLMFPESAFAAEPGTILNKANKSKIYQTVSMSFFIGALLNFIAEFYFNRNEIKSVMYFSMFLFMIGIVLQVIQRIRIKEELRDLFFTITISLTVPILTLEYIYCGSATVWASTFLFVMICVVFNKRQLMYALGISILITQIIIWVKVPAVTVIIDGADYIVRIALLSIAVWMAHYINQIYINRLEENEDQIKFQKMVSNISADLIGVNEYNIDEKINTFLKMSGDYFRVDRIFFISLSQNFRTYEWCGEGIQSAIDSVPNVIEENLKWWKRQLYNNDIVHISDIEMLPDEAEKEKAILRNLDTKSLFAITMTRKGKALGFLVFISNYDSNIFKDSHKKLLKILANILSDGLIKMEAEKEISYMAYYDSLTGIPNRTLFRNRLEQEIALAKRDGTLIGVIFIDLDSFKLVNDTIGHYGGNKVLKEVASRLSACVRRQDSVARFGGDEFLVQVNQVFEVEEIQKIAEDILISISKPITIKEQEFFTTASMGVSIYPYDGEDTETLIKNADLAMYTSKDNGKHQYTLCSPEIKEEVLKKTKITNHLYRAIERGEFVLYYQPQISTASREIVGVEALLRWRNHEFGVISPKIFIPLAEQTGLIDAIGKWVLEVACRQNKAWQNAGLPPIRMSVNLAAEQFQDRKLIGFVNKVLYETGLDARYLELEITESTAVDKEKYKYTTQMLNELKELGVSISIDDFGTEYSSLGRLKSLPIDQLKIDMQFVQNISESKKDEAIVKTIIQLAKNLELNVIAEGVEKEEQYEFLKKERCDEIQGYFFYKPMPAAELEGILHKHSKRLDMEVKL</sequence>
<dbReference type="NCBIfam" id="TIGR00254">
    <property type="entry name" value="GGDEF"/>
    <property type="match status" value="1"/>
</dbReference>
<dbReference type="InterPro" id="IPR043128">
    <property type="entry name" value="Rev_trsase/Diguanyl_cyclase"/>
</dbReference>
<dbReference type="InterPro" id="IPR031621">
    <property type="entry name" value="HisKA_7TM"/>
</dbReference>
<evidence type="ECO:0000259" key="2">
    <source>
        <dbReference type="PROSITE" id="PS50883"/>
    </source>
</evidence>
<feature type="transmembrane region" description="Helical" evidence="1">
    <location>
        <begin position="39"/>
        <end position="63"/>
    </location>
</feature>
<dbReference type="Pfam" id="PF00563">
    <property type="entry name" value="EAL"/>
    <property type="match status" value="1"/>
</dbReference>
<organism evidence="4 5">
    <name type="scientific">Ruminiclostridium sufflavum DSM 19573</name>
    <dbReference type="NCBI Taxonomy" id="1121337"/>
    <lineage>
        <taxon>Bacteria</taxon>
        <taxon>Bacillati</taxon>
        <taxon>Bacillota</taxon>
        <taxon>Clostridia</taxon>
        <taxon>Eubacteriales</taxon>
        <taxon>Oscillospiraceae</taxon>
        <taxon>Ruminiclostridium</taxon>
    </lineage>
</organism>
<reference evidence="4 5" key="1">
    <citation type="submission" date="2018-06" db="EMBL/GenBank/DDBJ databases">
        <title>Genomic Encyclopedia of Type Strains, Phase I: the one thousand microbial genomes (KMG-I) project.</title>
        <authorList>
            <person name="Kyrpides N."/>
        </authorList>
    </citation>
    <scope>NUCLEOTIDE SEQUENCE [LARGE SCALE GENOMIC DNA]</scope>
    <source>
        <strain evidence="4 5">DSM 19573</strain>
    </source>
</reference>
<dbReference type="Gene3D" id="3.30.450.40">
    <property type="match status" value="1"/>
</dbReference>
<keyword evidence="1" id="KW-1133">Transmembrane helix</keyword>
<dbReference type="InterPro" id="IPR001633">
    <property type="entry name" value="EAL_dom"/>
</dbReference>
<dbReference type="PROSITE" id="PS50883">
    <property type="entry name" value="EAL"/>
    <property type="match status" value="1"/>
</dbReference>
<dbReference type="FunFam" id="3.30.70.270:FF:000001">
    <property type="entry name" value="Diguanylate cyclase domain protein"/>
    <property type="match status" value="1"/>
</dbReference>
<feature type="transmembrane region" description="Helical" evidence="1">
    <location>
        <begin position="157"/>
        <end position="174"/>
    </location>
</feature>
<dbReference type="SUPFAM" id="SSF55781">
    <property type="entry name" value="GAF domain-like"/>
    <property type="match status" value="1"/>
</dbReference>
<evidence type="ECO:0000313" key="5">
    <source>
        <dbReference type="Proteomes" id="UP000248132"/>
    </source>
</evidence>
<keyword evidence="5" id="KW-1185">Reference proteome</keyword>
<dbReference type="EMBL" id="QKMR01000005">
    <property type="protein sequence ID" value="PYG88798.1"/>
    <property type="molecule type" value="Genomic_DNA"/>
</dbReference>
<feature type="domain" description="EAL" evidence="2">
    <location>
        <begin position="773"/>
        <end position="1029"/>
    </location>
</feature>
<dbReference type="InterPro" id="IPR035919">
    <property type="entry name" value="EAL_sf"/>
</dbReference>
<dbReference type="InterPro" id="IPR029016">
    <property type="entry name" value="GAF-like_dom_sf"/>
</dbReference>
<feature type="domain" description="GGDEF" evidence="3">
    <location>
        <begin position="631"/>
        <end position="764"/>
    </location>
</feature>
<dbReference type="SMART" id="SM00052">
    <property type="entry name" value="EAL"/>
    <property type="match status" value="1"/>
</dbReference>
<dbReference type="PANTHER" id="PTHR44757:SF2">
    <property type="entry name" value="BIOFILM ARCHITECTURE MAINTENANCE PROTEIN MBAA"/>
    <property type="match status" value="1"/>
</dbReference>
<keyword evidence="1" id="KW-0812">Transmembrane</keyword>
<feature type="transmembrane region" description="Helical" evidence="1">
    <location>
        <begin position="365"/>
        <end position="384"/>
    </location>
</feature>
<gene>
    <name evidence="4" type="ORF">LY28_01157</name>
</gene>
<accession>A0A318Y915</accession>
<dbReference type="InterPro" id="IPR000160">
    <property type="entry name" value="GGDEF_dom"/>
</dbReference>
<feature type="transmembrane region" description="Helical" evidence="1">
    <location>
        <begin position="262"/>
        <end position="280"/>
    </location>
</feature>
<evidence type="ECO:0000313" key="4">
    <source>
        <dbReference type="EMBL" id="PYG88798.1"/>
    </source>
</evidence>
<dbReference type="Gene3D" id="3.30.70.270">
    <property type="match status" value="1"/>
</dbReference>
<name>A0A318Y915_9FIRM</name>
<feature type="transmembrane region" description="Helical" evidence="1">
    <location>
        <begin position="75"/>
        <end position="94"/>
    </location>
</feature>